<evidence type="ECO:0000256" key="2">
    <source>
        <dbReference type="ARBA" id="ARBA00009617"/>
    </source>
</evidence>
<keyword evidence="5 8" id="KW-0812">Transmembrane</keyword>
<protein>
    <submittedName>
        <fullName evidence="9">Thiomethylgalactoside permease II</fullName>
    </submittedName>
</protein>
<proteinExistence type="inferred from homology"/>
<dbReference type="Pfam" id="PF13347">
    <property type="entry name" value="MFS_2"/>
    <property type="match status" value="1"/>
</dbReference>
<dbReference type="GO" id="GO:0015293">
    <property type="term" value="F:symporter activity"/>
    <property type="evidence" value="ECO:0007669"/>
    <property type="project" value="InterPro"/>
</dbReference>
<dbReference type="STRING" id="1307763.L21SP4_01470"/>
<dbReference type="AlphaFoldDB" id="A0A0G3EE31"/>
<dbReference type="InterPro" id="IPR018043">
    <property type="entry name" value="Na/Gal_symport_CS"/>
</dbReference>
<evidence type="ECO:0000256" key="3">
    <source>
        <dbReference type="ARBA" id="ARBA00022448"/>
    </source>
</evidence>
<evidence type="ECO:0000313" key="9">
    <source>
        <dbReference type="EMBL" id="AKJ64716.1"/>
    </source>
</evidence>
<dbReference type="PROSITE" id="PS00872">
    <property type="entry name" value="NA_GALACTOSIDE_SYMP"/>
    <property type="match status" value="1"/>
</dbReference>
<gene>
    <name evidence="9" type="primary">melB</name>
    <name evidence="9" type="ORF">L21SP4_01470</name>
</gene>
<reference evidence="9 10" key="2">
    <citation type="journal article" date="2016" name="ISME J.">
        <title>Characterization of the first cultured representative of Verrucomicrobia subdivision 5 indicates the proposal of a novel phylum.</title>
        <authorList>
            <person name="Spring S."/>
            <person name="Bunk B."/>
            <person name="Sproer C."/>
            <person name="Schumann P."/>
            <person name="Rohde M."/>
            <person name="Tindall B.J."/>
            <person name="Klenk H.P."/>
        </authorList>
    </citation>
    <scope>NUCLEOTIDE SEQUENCE [LARGE SCALE GENOMIC DNA]</scope>
    <source>
        <strain evidence="9 10">L21-Fru-AB</strain>
    </source>
</reference>
<dbReference type="PANTHER" id="PTHR11328:SF24">
    <property type="entry name" value="MAJOR FACILITATOR SUPERFAMILY (MFS) PROFILE DOMAIN-CONTAINING PROTEIN"/>
    <property type="match status" value="1"/>
</dbReference>
<keyword evidence="3" id="KW-0813">Transport</keyword>
<dbReference type="RefSeq" id="WP_052882018.1">
    <property type="nucleotide sequence ID" value="NZ_CP010904.1"/>
</dbReference>
<evidence type="ECO:0000256" key="6">
    <source>
        <dbReference type="ARBA" id="ARBA00022989"/>
    </source>
</evidence>
<feature type="transmembrane region" description="Helical" evidence="8">
    <location>
        <begin position="156"/>
        <end position="177"/>
    </location>
</feature>
<feature type="transmembrane region" description="Helical" evidence="8">
    <location>
        <begin position="90"/>
        <end position="109"/>
    </location>
</feature>
<dbReference type="KEGG" id="vbl:L21SP4_01470"/>
<dbReference type="SUPFAM" id="SSF103473">
    <property type="entry name" value="MFS general substrate transporter"/>
    <property type="match status" value="1"/>
</dbReference>
<dbReference type="InterPro" id="IPR036259">
    <property type="entry name" value="MFS_trans_sf"/>
</dbReference>
<comment type="subcellular location">
    <subcellularLocation>
        <location evidence="1">Cell membrane</location>
        <topology evidence="1">Multi-pass membrane protein</topology>
    </subcellularLocation>
</comment>
<feature type="transmembrane region" description="Helical" evidence="8">
    <location>
        <begin position="342"/>
        <end position="362"/>
    </location>
</feature>
<evidence type="ECO:0000256" key="4">
    <source>
        <dbReference type="ARBA" id="ARBA00022475"/>
    </source>
</evidence>
<feature type="transmembrane region" description="Helical" evidence="8">
    <location>
        <begin position="189"/>
        <end position="212"/>
    </location>
</feature>
<evidence type="ECO:0000256" key="5">
    <source>
        <dbReference type="ARBA" id="ARBA00022692"/>
    </source>
</evidence>
<sequence>MTQKKPPQDNSGRLPRSRKFAYGLGGFCECFLQNNFNVIANPVLNIGLGVSPALVSTAMTIPRIWDAFTDPVMGSISDNFRSRHGRRRPFILLGGILTAISYAAIWWFPPGLSEMGYFFFFLGMLLLFYTCVTIFLVPYIALGFELTPDYNERTRVMGFKAFFSVSAGLAMNWMFWLTKRPVFPDIVEGMKWVGLGFGVVILICALTPAVFLRERILTASAAEHGAGPPKTGIVKSIKAALSTKPFLLILLCCVSVIIGVMSIMQVGLYLNIYYVCAGDQDFASQLQGIVGTCYQAASIATVPAVSWLGTHLGKRRALMTILSLGIIGSISTWFMLTPEMPYLQIVPLLFSAPAIGGLWILAPSMIADVCDYDEMHSRRRREGIFGAAFGWFTKLGSSAAILASGFALVWTGFDVSLETGQIPTTIVKMRLANAFIPAFAFLIAIIAIRKYFITEEMANDIRAKLGRNHEQNPETA</sequence>
<organism evidence="9 10">
    <name type="scientific">Kiritimatiella glycovorans</name>
    <dbReference type="NCBI Taxonomy" id="1307763"/>
    <lineage>
        <taxon>Bacteria</taxon>
        <taxon>Pseudomonadati</taxon>
        <taxon>Kiritimatiellota</taxon>
        <taxon>Kiritimatiellia</taxon>
        <taxon>Kiritimatiellales</taxon>
        <taxon>Kiritimatiellaceae</taxon>
        <taxon>Kiritimatiella</taxon>
    </lineage>
</organism>
<keyword evidence="6 8" id="KW-1133">Transmembrane helix</keyword>
<keyword evidence="7 8" id="KW-0472">Membrane</keyword>
<evidence type="ECO:0000256" key="1">
    <source>
        <dbReference type="ARBA" id="ARBA00004651"/>
    </source>
</evidence>
<feature type="transmembrane region" description="Helical" evidence="8">
    <location>
        <begin position="115"/>
        <end position="144"/>
    </location>
</feature>
<keyword evidence="4" id="KW-1003">Cell membrane</keyword>
<feature type="transmembrane region" description="Helical" evidence="8">
    <location>
        <begin position="317"/>
        <end position="336"/>
    </location>
</feature>
<dbReference type="GO" id="GO:0008643">
    <property type="term" value="P:carbohydrate transport"/>
    <property type="evidence" value="ECO:0007669"/>
    <property type="project" value="InterPro"/>
</dbReference>
<feature type="transmembrane region" description="Helical" evidence="8">
    <location>
        <begin position="383"/>
        <end position="411"/>
    </location>
</feature>
<reference evidence="10" key="1">
    <citation type="submission" date="2015-02" db="EMBL/GenBank/DDBJ databases">
        <title>Description and complete genome sequence of the first cultured representative of the subdivision 5 of the Verrucomicrobia phylum.</title>
        <authorList>
            <person name="Spring S."/>
            <person name="Bunk B."/>
            <person name="Sproer C."/>
            <person name="Klenk H.-P."/>
        </authorList>
    </citation>
    <scope>NUCLEOTIDE SEQUENCE [LARGE SCALE GENOMIC DNA]</scope>
    <source>
        <strain evidence="10">L21-Fru-AB</strain>
    </source>
</reference>
<dbReference type="Proteomes" id="UP000035268">
    <property type="component" value="Chromosome"/>
</dbReference>
<dbReference type="GO" id="GO:0006814">
    <property type="term" value="P:sodium ion transport"/>
    <property type="evidence" value="ECO:0007669"/>
    <property type="project" value="InterPro"/>
</dbReference>
<dbReference type="InterPro" id="IPR039672">
    <property type="entry name" value="MFS_2"/>
</dbReference>
<dbReference type="Gene3D" id="1.20.1250.20">
    <property type="entry name" value="MFS general substrate transporter like domains"/>
    <property type="match status" value="2"/>
</dbReference>
<evidence type="ECO:0000256" key="8">
    <source>
        <dbReference type="SAM" id="Phobius"/>
    </source>
</evidence>
<name>A0A0G3EE31_9BACT</name>
<dbReference type="EMBL" id="CP010904">
    <property type="protein sequence ID" value="AKJ64716.1"/>
    <property type="molecule type" value="Genomic_DNA"/>
</dbReference>
<evidence type="ECO:0000256" key="7">
    <source>
        <dbReference type="ARBA" id="ARBA00023136"/>
    </source>
</evidence>
<keyword evidence="10" id="KW-1185">Reference proteome</keyword>
<feature type="transmembrane region" description="Helical" evidence="8">
    <location>
        <begin position="286"/>
        <end position="305"/>
    </location>
</feature>
<dbReference type="GO" id="GO:0005886">
    <property type="term" value="C:plasma membrane"/>
    <property type="evidence" value="ECO:0007669"/>
    <property type="project" value="UniProtKB-SubCell"/>
</dbReference>
<dbReference type="PANTHER" id="PTHR11328">
    <property type="entry name" value="MAJOR FACILITATOR SUPERFAMILY DOMAIN-CONTAINING PROTEIN"/>
    <property type="match status" value="1"/>
</dbReference>
<dbReference type="OrthoDB" id="181905at2"/>
<comment type="similarity">
    <text evidence="2">Belongs to the sodium:galactoside symporter (TC 2.A.2) family.</text>
</comment>
<accession>A0A0G3EE31</accession>
<feature type="transmembrane region" description="Helical" evidence="8">
    <location>
        <begin position="246"/>
        <end position="274"/>
    </location>
</feature>
<evidence type="ECO:0000313" key="10">
    <source>
        <dbReference type="Proteomes" id="UP000035268"/>
    </source>
</evidence>
<feature type="transmembrane region" description="Helical" evidence="8">
    <location>
        <begin position="431"/>
        <end position="452"/>
    </location>
</feature>